<evidence type="ECO:0000256" key="1">
    <source>
        <dbReference type="SAM" id="MobiDB-lite"/>
    </source>
</evidence>
<dbReference type="Proteomes" id="UP001197093">
    <property type="component" value="Unassembled WGS sequence"/>
</dbReference>
<feature type="region of interest" description="Disordered" evidence="1">
    <location>
        <begin position="63"/>
        <end position="82"/>
    </location>
</feature>
<keyword evidence="3" id="KW-1185">Reference proteome</keyword>
<reference evidence="2" key="1">
    <citation type="submission" date="2023-02" db="EMBL/GenBank/DDBJ databases">
        <authorList>
            <person name="Palmer J.M."/>
        </authorList>
    </citation>
    <scope>NUCLEOTIDE SEQUENCE</scope>
    <source>
        <strain evidence="2">FW57</strain>
    </source>
</reference>
<evidence type="ECO:0000313" key="2">
    <source>
        <dbReference type="EMBL" id="KAG7294080.1"/>
    </source>
</evidence>
<evidence type="ECO:0000313" key="3">
    <source>
        <dbReference type="Proteomes" id="UP001197093"/>
    </source>
</evidence>
<comment type="caution">
    <text evidence="2">The sequence shown here is derived from an EMBL/GenBank/DDBJ whole genome shotgun (WGS) entry which is preliminary data.</text>
</comment>
<organism evidence="2 3">
    <name type="scientific">Staphylotrichum longicolle</name>
    <dbReference type="NCBI Taxonomy" id="669026"/>
    <lineage>
        <taxon>Eukaryota</taxon>
        <taxon>Fungi</taxon>
        <taxon>Dikarya</taxon>
        <taxon>Ascomycota</taxon>
        <taxon>Pezizomycotina</taxon>
        <taxon>Sordariomycetes</taxon>
        <taxon>Sordariomycetidae</taxon>
        <taxon>Sordariales</taxon>
        <taxon>Chaetomiaceae</taxon>
        <taxon>Staphylotrichum</taxon>
    </lineage>
</organism>
<accession>A0AAD4F7I9</accession>
<protein>
    <submittedName>
        <fullName evidence="2">Uncharacterized protein</fullName>
    </submittedName>
</protein>
<dbReference type="EMBL" id="JAHCVI010000001">
    <property type="protein sequence ID" value="KAG7294080.1"/>
    <property type="molecule type" value="Genomic_DNA"/>
</dbReference>
<name>A0AAD4F7I9_9PEZI</name>
<proteinExistence type="predicted"/>
<gene>
    <name evidence="2" type="ORF">NEMBOFW57_004142</name>
</gene>
<dbReference type="AlphaFoldDB" id="A0AAD4F7I9"/>
<sequence>MRSTECLSKRYCCTTSLPPNPTATSSLTTSAVRPHAAHRTVVHTCSVLALSLALRSILLARSPSAAKSVPGPSSVAQSFHTPRAASDWAGAKKWSSVCQRGVSNSGVGSEARRVSQ</sequence>